<dbReference type="InterPro" id="IPR000836">
    <property type="entry name" value="PRTase_dom"/>
</dbReference>
<dbReference type="InterPro" id="IPR029057">
    <property type="entry name" value="PRTase-like"/>
</dbReference>
<keyword evidence="10 12" id="KW-0808">Transferase</keyword>
<evidence type="ECO:0000256" key="3">
    <source>
        <dbReference type="ARBA" id="ARBA00004496"/>
    </source>
</evidence>
<dbReference type="EMBL" id="NZEX01000045">
    <property type="protein sequence ID" value="MAH62669.1"/>
    <property type="molecule type" value="Genomic_DNA"/>
</dbReference>
<comment type="function">
    <text evidence="2 12">Catalyzes a salvage reaction resulting in the formation of AMP, that is energically less costly than de novo synthesis.</text>
</comment>
<dbReference type="Pfam" id="PF00156">
    <property type="entry name" value="Pribosyltran"/>
    <property type="match status" value="1"/>
</dbReference>
<evidence type="ECO:0000256" key="5">
    <source>
        <dbReference type="ARBA" id="ARBA00008391"/>
    </source>
</evidence>
<keyword evidence="8 12" id="KW-0963">Cytoplasm</keyword>
<evidence type="ECO:0000313" key="14">
    <source>
        <dbReference type="EMBL" id="MAH62669.1"/>
    </source>
</evidence>
<dbReference type="InterPro" id="IPR005764">
    <property type="entry name" value="Ade_phspho_trans"/>
</dbReference>
<dbReference type="PANTHER" id="PTHR32315:SF3">
    <property type="entry name" value="ADENINE PHOSPHORIBOSYLTRANSFERASE"/>
    <property type="match status" value="1"/>
</dbReference>
<evidence type="ECO:0000313" key="15">
    <source>
        <dbReference type="Proteomes" id="UP000226525"/>
    </source>
</evidence>
<dbReference type="Gene3D" id="3.40.50.2020">
    <property type="match status" value="1"/>
</dbReference>
<evidence type="ECO:0000256" key="12">
    <source>
        <dbReference type="HAMAP-Rule" id="MF_00004"/>
    </source>
</evidence>
<dbReference type="GO" id="GO:0016208">
    <property type="term" value="F:AMP binding"/>
    <property type="evidence" value="ECO:0007669"/>
    <property type="project" value="TreeGrafter"/>
</dbReference>
<reference evidence="15" key="1">
    <citation type="submission" date="2017-09" db="EMBL/GenBank/DDBJ databases">
        <title>The Reconstruction of 2,631 Draft Metagenome-Assembled Genomes from the Global Oceans.</title>
        <authorList>
            <person name="Tully B.J."/>
            <person name="Graham E.D."/>
            <person name="Heidelberg J.F."/>
        </authorList>
    </citation>
    <scope>NUCLEOTIDE SEQUENCE [LARGE SCALE GENOMIC DNA]</scope>
</reference>
<dbReference type="GO" id="GO:0006166">
    <property type="term" value="P:purine ribonucleoside salvage"/>
    <property type="evidence" value="ECO:0007669"/>
    <property type="project" value="UniProtKB-UniRule"/>
</dbReference>
<evidence type="ECO:0000259" key="13">
    <source>
        <dbReference type="Pfam" id="PF00156"/>
    </source>
</evidence>
<dbReference type="AlphaFoldDB" id="A0A2D6YHL2"/>
<evidence type="ECO:0000256" key="4">
    <source>
        <dbReference type="ARBA" id="ARBA00004659"/>
    </source>
</evidence>
<dbReference type="PANTHER" id="PTHR32315">
    <property type="entry name" value="ADENINE PHOSPHORIBOSYLTRANSFERASE"/>
    <property type="match status" value="1"/>
</dbReference>
<dbReference type="CDD" id="cd06223">
    <property type="entry name" value="PRTases_typeI"/>
    <property type="match status" value="1"/>
</dbReference>
<comment type="subunit">
    <text evidence="6 12">Homodimer.</text>
</comment>
<evidence type="ECO:0000256" key="10">
    <source>
        <dbReference type="ARBA" id="ARBA00022679"/>
    </source>
</evidence>
<dbReference type="GO" id="GO:0005737">
    <property type="term" value="C:cytoplasm"/>
    <property type="evidence" value="ECO:0007669"/>
    <property type="project" value="UniProtKB-SubCell"/>
</dbReference>
<name>A0A2D6YHL2_9DELT</name>
<dbReference type="HAMAP" id="MF_00004">
    <property type="entry name" value="Aden_phosphoribosyltr"/>
    <property type="match status" value="1"/>
</dbReference>
<keyword evidence="9 12" id="KW-0328">Glycosyltransferase</keyword>
<dbReference type="SUPFAM" id="SSF53271">
    <property type="entry name" value="PRTase-like"/>
    <property type="match status" value="1"/>
</dbReference>
<evidence type="ECO:0000256" key="2">
    <source>
        <dbReference type="ARBA" id="ARBA00003968"/>
    </source>
</evidence>
<dbReference type="GO" id="GO:0006168">
    <property type="term" value="P:adenine salvage"/>
    <property type="evidence" value="ECO:0007669"/>
    <property type="project" value="InterPro"/>
</dbReference>
<organism evidence="14 15">
    <name type="scientific">SAR324 cluster bacterium</name>
    <dbReference type="NCBI Taxonomy" id="2024889"/>
    <lineage>
        <taxon>Bacteria</taxon>
        <taxon>Deltaproteobacteria</taxon>
        <taxon>SAR324 cluster</taxon>
    </lineage>
</organism>
<evidence type="ECO:0000256" key="7">
    <source>
        <dbReference type="ARBA" id="ARBA00011893"/>
    </source>
</evidence>
<evidence type="ECO:0000256" key="8">
    <source>
        <dbReference type="ARBA" id="ARBA00022490"/>
    </source>
</evidence>
<dbReference type="InterPro" id="IPR050054">
    <property type="entry name" value="UPRTase/APRTase"/>
</dbReference>
<protein>
    <recommendedName>
        <fullName evidence="7 12">Adenine phosphoribosyltransferase</fullName>
        <shortName evidence="12">APRT</shortName>
        <ecNumber evidence="7 12">2.4.2.7</ecNumber>
    </recommendedName>
</protein>
<evidence type="ECO:0000256" key="9">
    <source>
        <dbReference type="ARBA" id="ARBA00022676"/>
    </source>
</evidence>
<keyword evidence="11 12" id="KW-0660">Purine salvage</keyword>
<evidence type="ECO:0000256" key="11">
    <source>
        <dbReference type="ARBA" id="ARBA00022726"/>
    </source>
</evidence>
<evidence type="ECO:0000256" key="6">
    <source>
        <dbReference type="ARBA" id="ARBA00011738"/>
    </source>
</evidence>
<dbReference type="GO" id="GO:0044209">
    <property type="term" value="P:AMP salvage"/>
    <property type="evidence" value="ECO:0007669"/>
    <property type="project" value="UniProtKB-UniRule"/>
</dbReference>
<accession>A0A2D6YHL2</accession>
<dbReference type="Proteomes" id="UP000226525">
    <property type="component" value="Unassembled WGS sequence"/>
</dbReference>
<dbReference type="NCBIfam" id="NF002634">
    <property type="entry name" value="PRK02304.1-3"/>
    <property type="match status" value="1"/>
</dbReference>
<comment type="similarity">
    <text evidence="5 12">Belongs to the purine/pyrimidine phosphoribosyltransferase family.</text>
</comment>
<dbReference type="GO" id="GO:0002055">
    <property type="term" value="F:adenine binding"/>
    <property type="evidence" value="ECO:0007669"/>
    <property type="project" value="TreeGrafter"/>
</dbReference>
<dbReference type="UniPathway" id="UPA00588">
    <property type="reaction ID" value="UER00646"/>
</dbReference>
<sequence>MNEIAAHLKQFVRTIPDFPKPGILFRDITTLLSNPTAFQEILQLLVSQYSHTKLDAVCGIESRGFLIGAPLALELGISFVPIRKPGKLPAAVESVEYALEYGTDSLEIHKDALQPGQRIILADDLLATGGTISAAAQLVQRLDTIVHEAAFIIELEGLGGREKLSCPAFSLMRFSEE</sequence>
<comment type="pathway">
    <text evidence="4 12">Purine metabolism; AMP biosynthesis via salvage pathway; AMP from adenine: step 1/1.</text>
</comment>
<dbReference type="NCBIfam" id="NF002636">
    <property type="entry name" value="PRK02304.1-5"/>
    <property type="match status" value="1"/>
</dbReference>
<dbReference type="NCBIfam" id="TIGR01090">
    <property type="entry name" value="apt"/>
    <property type="match status" value="1"/>
</dbReference>
<dbReference type="EC" id="2.4.2.7" evidence="7 12"/>
<dbReference type="GO" id="GO:0003999">
    <property type="term" value="F:adenine phosphoribosyltransferase activity"/>
    <property type="evidence" value="ECO:0007669"/>
    <property type="project" value="UniProtKB-UniRule"/>
</dbReference>
<dbReference type="FunFam" id="3.40.50.2020:FF:000004">
    <property type="entry name" value="Adenine phosphoribosyltransferase"/>
    <property type="match status" value="1"/>
</dbReference>
<comment type="subcellular location">
    <subcellularLocation>
        <location evidence="3 12">Cytoplasm</location>
    </subcellularLocation>
</comment>
<gene>
    <name evidence="12" type="primary">apt</name>
    <name evidence="14" type="ORF">CMN54_04315</name>
</gene>
<comment type="caution">
    <text evidence="14">The sequence shown here is derived from an EMBL/GenBank/DDBJ whole genome shotgun (WGS) entry which is preliminary data.</text>
</comment>
<feature type="domain" description="Phosphoribosyltransferase" evidence="13">
    <location>
        <begin position="29"/>
        <end position="143"/>
    </location>
</feature>
<comment type="catalytic activity">
    <reaction evidence="1 12">
        <text>AMP + diphosphate = 5-phospho-alpha-D-ribose 1-diphosphate + adenine</text>
        <dbReference type="Rhea" id="RHEA:16609"/>
        <dbReference type="ChEBI" id="CHEBI:16708"/>
        <dbReference type="ChEBI" id="CHEBI:33019"/>
        <dbReference type="ChEBI" id="CHEBI:58017"/>
        <dbReference type="ChEBI" id="CHEBI:456215"/>
        <dbReference type="EC" id="2.4.2.7"/>
    </reaction>
</comment>
<proteinExistence type="inferred from homology"/>
<evidence type="ECO:0000256" key="1">
    <source>
        <dbReference type="ARBA" id="ARBA00000868"/>
    </source>
</evidence>